<accession>A0A6A5XCJ5</accession>
<dbReference type="EMBL" id="ML978076">
    <property type="protein sequence ID" value="KAF2010640.1"/>
    <property type="molecule type" value="Genomic_DNA"/>
</dbReference>
<comment type="similarity">
    <text evidence="1">Belongs to the D-glutamate cyclase family.</text>
</comment>
<dbReference type="AlphaFoldDB" id="A0A6A5XCJ5"/>
<evidence type="ECO:0000256" key="1">
    <source>
        <dbReference type="ARBA" id="ARBA00007896"/>
    </source>
</evidence>
<dbReference type="FunFam" id="3.30.2040.10:FF:000001">
    <property type="entry name" value="D-glutamate cyclase, mitochondrial"/>
    <property type="match status" value="1"/>
</dbReference>
<sequence length="302" mass="32647">MDTTVATTGIEVRRAARDQILHGPTSGLAAGYLQANLIVLPERFADDFRQLCARNPVPCPLLAESAAPGRWDAVVSRVPGLESHRMLSDIDIRRDAPRYLVLDDGQVVDESGSLDIMDRWQDDHVAFLIGCSFSFESALLLAGLNVRHVVMGRNVPMYKTKLPLCPAGIFTGASYVVSMRPFRAEDIDAVRAITRPYAATHGEPIAWGWGALDTLGIENIDSPTWGDAPLTEDGRPLGELQASGDEIPVFWGCGVTPIEAVRSAGLSGVVMSHSPGHMIVLDARDEDITQDLGCANAFTSRL</sequence>
<dbReference type="PANTHER" id="PTHR32022:SF10">
    <property type="entry name" value="D-GLUTAMATE CYCLASE, MITOCHONDRIAL"/>
    <property type="match status" value="1"/>
</dbReference>
<evidence type="ECO:0000313" key="3">
    <source>
        <dbReference type="EMBL" id="KAF2010640.1"/>
    </source>
</evidence>
<dbReference type="GeneID" id="54286692"/>
<dbReference type="InterPro" id="IPR009906">
    <property type="entry name" value="D-Glu_cyclase"/>
</dbReference>
<reference evidence="3" key="1">
    <citation type="journal article" date="2020" name="Stud. Mycol.">
        <title>101 Dothideomycetes genomes: a test case for predicting lifestyles and emergence of pathogens.</title>
        <authorList>
            <person name="Haridas S."/>
            <person name="Albert R."/>
            <person name="Binder M."/>
            <person name="Bloem J."/>
            <person name="Labutti K."/>
            <person name="Salamov A."/>
            <person name="Andreopoulos B."/>
            <person name="Baker S."/>
            <person name="Barry K."/>
            <person name="Bills G."/>
            <person name="Bluhm B."/>
            <person name="Cannon C."/>
            <person name="Castanera R."/>
            <person name="Culley D."/>
            <person name="Daum C."/>
            <person name="Ezra D."/>
            <person name="Gonzalez J."/>
            <person name="Henrissat B."/>
            <person name="Kuo A."/>
            <person name="Liang C."/>
            <person name="Lipzen A."/>
            <person name="Lutzoni F."/>
            <person name="Magnuson J."/>
            <person name="Mondo S."/>
            <person name="Nolan M."/>
            <person name="Ohm R."/>
            <person name="Pangilinan J."/>
            <person name="Park H.-J."/>
            <person name="Ramirez L."/>
            <person name="Alfaro M."/>
            <person name="Sun H."/>
            <person name="Tritt A."/>
            <person name="Yoshinaga Y."/>
            <person name="Zwiers L.-H."/>
            <person name="Turgeon B."/>
            <person name="Goodwin S."/>
            <person name="Spatafora J."/>
            <person name="Crous P."/>
            <person name="Grigoriev I."/>
        </authorList>
    </citation>
    <scope>NUCLEOTIDE SEQUENCE</scope>
    <source>
        <strain evidence="3">CBS 175.79</strain>
    </source>
</reference>
<dbReference type="OrthoDB" id="10262538at2759"/>
<proteinExistence type="inferred from homology"/>
<dbReference type="SUPFAM" id="SSF160920">
    <property type="entry name" value="PSTPO5379-like"/>
    <property type="match status" value="1"/>
</dbReference>
<dbReference type="PANTHER" id="PTHR32022">
    <property type="entry name" value="D-GLUTAMATE CYCLASE, MITOCHONDRIAL"/>
    <property type="match status" value="1"/>
</dbReference>
<protein>
    <submittedName>
        <fullName evidence="3">DUF1445 domain-containing protein</fullName>
    </submittedName>
</protein>
<dbReference type="GO" id="GO:0047820">
    <property type="term" value="F:D-glutamate cyclase activity"/>
    <property type="evidence" value="ECO:0007669"/>
    <property type="project" value="TreeGrafter"/>
</dbReference>
<dbReference type="Pfam" id="PF07286">
    <property type="entry name" value="D-Glu_cyclase"/>
    <property type="match status" value="1"/>
</dbReference>
<keyword evidence="2" id="KW-0456">Lyase</keyword>
<gene>
    <name evidence="3" type="ORF">BU24DRAFT_427755</name>
</gene>
<dbReference type="GO" id="GO:0006536">
    <property type="term" value="P:glutamate metabolic process"/>
    <property type="evidence" value="ECO:0007669"/>
    <property type="project" value="TreeGrafter"/>
</dbReference>
<dbReference type="Gene3D" id="3.30.2040.10">
    <property type="entry name" value="PSTPO5379-like domain"/>
    <property type="match status" value="1"/>
</dbReference>
<dbReference type="Gene3D" id="3.40.1640.10">
    <property type="entry name" value="PSTPO5379-like"/>
    <property type="match status" value="1"/>
</dbReference>
<organism evidence="3 4">
    <name type="scientific">Aaosphaeria arxii CBS 175.79</name>
    <dbReference type="NCBI Taxonomy" id="1450172"/>
    <lineage>
        <taxon>Eukaryota</taxon>
        <taxon>Fungi</taxon>
        <taxon>Dikarya</taxon>
        <taxon>Ascomycota</taxon>
        <taxon>Pezizomycotina</taxon>
        <taxon>Dothideomycetes</taxon>
        <taxon>Pleosporomycetidae</taxon>
        <taxon>Pleosporales</taxon>
        <taxon>Pleosporales incertae sedis</taxon>
        <taxon>Aaosphaeria</taxon>
    </lineage>
</organism>
<dbReference type="Proteomes" id="UP000799778">
    <property type="component" value="Unassembled WGS sequence"/>
</dbReference>
<keyword evidence="4" id="KW-1185">Reference proteome</keyword>
<dbReference type="RefSeq" id="XP_033378979.1">
    <property type="nucleotide sequence ID" value="XM_033529295.1"/>
</dbReference>
<dbReference type="InterPro" id="IPR038021">
    <property type="entry name" value="Putative_hydro-lyase"/>
</dbReference>
<evidence type="ECO:0000313" key="4">
    <source>
        <dbReference type="Proteomes" id="UP000799778"/>
    </source>
</evidence>
<name>A0A6A5XCJ5_9PLEO</name>
<evidence type="ECO:0000256" key="2">
    <source>
        <dbReference type="ARBA" id="ARBA00023239"/>
    </source>
</evidence>